<dbReference type="Proteomes" id="UP000297299">
    <property type="component" value="Unassembled WGS sequence"/>
</dbReference>
<keyword evidence="5" id="KW-1185">Reference proteome</keyword>
<reference evidence="4 5" key="1">
    <citation type="submission" date="2017-11" db="EMBL/GenBank/DDBJ databases">
        <title>Comparative genomics of Botrytis spp.</title>
        <authorList>
            <person name="Valero-Jimenez C.A."/>
            <person name="Tapia P."/>
            <person name="Veloso J."/>
            <person name="Silva-Moreno E."/>
            <person name="Staats M."/>
            <person name="Valdes J.H."/>
            <person name="Van Kan J.A.L."/>
        </authorList>
    </citation>
    <scope>NUCLEOTIDE SEQUENCE [LARGE SCALE GENOMIC DNA]</scope>
    <source>
        <strain evidence="4 5">MUCL2830</strain>
    </source>
</reference>
<proteinExistence type="predicted"/>
<keyword evidence="3" id="KW-0472">Membrane</keyword>
<comment type="caution">
    <text evidence="4">The sequence shown here is derived from an EMBL/GenBank/DDBJ whole genome shotgun (WGS) entry which is preliminary data.</text>
</comment>
<dbReference type="EMBL" id="PHWZ01000536">
    <property type="protein sequence ID" value="TEY36897.1"/>
    <property type="molecule type" value="Genomic_DNA"/>
</dbReference>
<evidence type="ECO:0000313" key="5">
    <source>
        <dbReference type="Proteomes" id="UP000297299"/>
    </source>
</evidence>
<dbReference type="OrthoDB" id="3561716at2759"/>
<feature type="region of interest" description="Disordered" evidence="2">
    <location>
        <begin position="1"/>
        <end position="34"/>
    </location>
</feature>
<dbReference type="Gene3D" id="1.20.5.490">
    <property type="entry name" value="Single helix bin"/>
    <property type="match status" value="1"/>
</dbReference>
<feature type="coiled-coil region" evidence="1">
    <location>
        <begin position="43"/>
        <end position="77"/>
    </location>
</feature>
<accession>A0A4Y8CKF5</accession>
<keyword evidence="3" id="KW-0812">Transmembrane</keyword>
<sequence>MTSPNNLQSLALNSSEKEHSRNITSNTDDDDDEMPAITHAIYIAELQQRYTDLEQRYAHLEQRYAAELQRYVDLQQQIIKQDRKYLTMLLIFLAALVVWVLNAKKYQKFRTF</sequence>
<keyword evidence="1" id="KW-0175">Coiled coil</keyword>
<evidence type="ECO:0000256" key="2">
    <source>
        <dbReference type="SAM" id="MobiDB-lite"/>
    </source>
</evidence>
<evidence type="ECO:0000256" key="1">
    <source>
        <dbReference type="SAM" id="Coils"/>
    </source>
</evidence>
<evidence type="ECO:0000256" key="3">
    <source>
        <dbReference type="SAM" id="Phobius"/>
    </source>
</evidence>
<keyword evidence="3" id="KW-1133">Transmembrane helix</keyword>
<feature type="transmembrane region" description="Helical" evidence="3">
    <location>
        <begin position="85"/>
        <end position="102"/>
    </location>
</feature>
<name>A0A4Y8CKF5_9HELO</name>
<dbReference type="AlphaFoldDB" id="A0A4Y8CKF5"/>
<evidence type="ECO:0000313" key="4">
    <source>
        <dbReference type="EMBL" id="TEY36897.1"/>
    </source>
</evidence>
<feature type="compositionally biased region" description="Polar residues" evidence="2">
    <location>
        <begin position="1"/>
        <end position="14"/>
    </location>
</feature>
<protein>
    <submittedName>
        <fullName evidence="4">Uncharacterized protein</fullName>
    </submittedName>
</protein>
<gene>
    <name evidence="4" type="ORF">BOTCAL_0538g00060</name>
</gene>
<organism evidence="4 5">
    <name type="scientific">Botryotinia calthae</name>
    <dbReference type="NCBI Taxonomy" id="38488"/>
    <lineage>
        <taxon>Eukaryota</taxon>
        <taxon>Fungi</taxon>
        <taxon>Dikarya</taxon>
        <taxon>Ascomycota</taxon>
        <taxon>Pezizomycotina</taxon>
        <taxon>Leotiomycetes</taxon>
        <taxon>Helotiales</taxon>
        <taxon>Sclerotiniaceae</taxon>
        <taxon>Botryotinia</taxon>
    </lineage>
</organism>